<proteinExistence type="predicted"/>
<name>A0AAV7II54_COTGL</name>
<organism evidence="1 2">
    <name type="scientific">Cotesia glomerata</name>
    <name type="common">Lepidopteran parasitic wasp</name>
    <name type="synonym">Apanteles glomeratus</name>
    <dbReference type="NCBI Taxonomy" id="32391"/>
    <lineage>
        <taxon>Eukaryota</taxon>
        <taxon>Metazoa</taxon>
        <taxon>Ecdysozoa</taxon>
        <taxon>Arthropoda</taxon>
        <taxon>Hexapoda</taxon>
        <taxon>Insecta</taxon>
        <taxon>Pterygota</taxon>
        <taxon>Neoptera</taxon>
        <taxon>Endopterygota</taxon>
        <taxon>Hymenoptera</taxon>
        <taxon>Apocrita</taxon>
        <taxon>Ichneumonoidea</taxon>
        <taxon>Braconidae</taxon>
        <taxon>Microgastrinae</taxon>
        <taxon>Cotesia</taxon>
    </lineage>
</organism>
<evidence type="ECO:0000313" key="1">
    <source>
        <dbReference type="EMBL" id="KAH0552708.1"/>
    </source>
</evidence>
<dbReference type="AlphaFoldDB" id="A0AAV7II54"/>
<sequence length="101" mass="10538">MAAPADPIGPLFPTTPHYLANSGHLLVGVQGLFYGTLTAAAAAAAAASQVPTFIAKPYPGICETIRRMIDFGDTPVSLGASDYSDNIAFHEELACSSWDKP</sequence>
<reference evidence="1 2" key="1">
    <citation type="journal article" date="2021" name="J. Hered.">
        <title>A chromosome-level genome assembly of the parasitoid wasp, Cotesia glomerata (Hymenoptera: Braconidae).</title>
        <authorList>
            <person name="Pinto B.J."/>
            <person name="Weis J.J."/>
            <person name="Gamble T."/>
            <person name="Ode P.J."/>
            <person name="Paul R."/>
            <person name="Zaspel J.M."/>
        </authorList>
    </citation>
    <scope>NUCLEOTIDE SEQUENCE [LARGE SCALE GENOMIC DNA]</scope>
    <source>
        <strain evidence="1">CgM1</strain>
    </source>
</reference>
<evidence type="ECO:0000313" key="2">
    <source>
        <dbReference type="Proteomes" id="UP000826195"/>
    </source>
</evidence>
<comment type="caution">
    <text evidence="1">The sequence shown here is derived from an EMBL/GenBank/DDBJ whole genome shotgun (WGS) entry which is preliminary data.</text>
</comment>
<dbReference type="Proteomes" id="UP000826195">
    <property type="component" value="Unassembled WGS sequence"/>
</dbReference>
<gene>
    <name evidence="1" type="ORF">KQX54_014281</name>
</gene>
<dbReference type="EMBL" id="JAHXZJ010001492">
    <property type="protein sequence ID" value="KAH0552708.1"/>
    <property type="molecule type" value="Genomic_DNA"/>
</dbReference>
<keyword evidence="2" id="KW-1185">Reference proteome</keyword>
<protein>
    <submittedName>
        <fullName evidence="1">Uncharacterized protein</fullName>
    </submittedName>
</protein>
<accession>A0AAV7II54</accession>